<dbReference type="Proteomes" id="UP000239209">
    <property type="component" value="Unassembled WGS sequence"/>
</dbReference>
<feature type="compositionally biased region" description="Polar residues" evidence="1">
    <location>
        <begin position="1"/>
        <end position="19"/>
    </location>
</feature>
<dbReference type="AlphaFoldDB" id="A0A2T0RML5"/>
<dbReference type="EMBL" id="PVZG01000017">
    <property type="protein sequence ID" value="PRY22370.1"/>
    <property type="molecule type" value="Genomic_DNA"/>
</dbReference>
<name>A0A2T0RML5_9ACTN</name>
<keyword evidence="4" id="KW-1185">Reference proteome</keyword>
<protein>
    <submittedName>
        <fullName evidence="3">Uncharacterized protein</fullName>
    </submittedName>
</protein>
<evidence type="ECO:0000313" key="3">
    <source>
        <dbReference type="EMBL" id="PRY22370.1"/>
    </source>
</evidence>
<evidence type="ECO:0000313" key="4">
    <source>
        <dbReference type="Proteomes" id="UP000239209"/>
    </source>
</evidence>
<dbReference type="InterPro" id="IPR017853">
    <property type="entry name" value="GH"/>
</dbReference>
<evidence type="ECO:0000256" key="2">
    <source>
        <dbReference type="SAM" id="Phobius"/>
    </source>
</evidence>
<gene>
    <name evidence="3" type="ORF">CLV70_11774</name>
</gene>
<feature type="region of interest" description="Disordered" evidence="1">
    <location>
        <begin position="1"/>
        <end position="20"/>
    </location>
</feature>
<dbReference type="Gene3D" id="3.20.20.80">
    <property type="entry name" value="Glycosidases"/>
    <property type="match status" value="1"/>
</dbReference>
<feature type="transmembrane region" description="Helical" evidence="2">
    <location>
        <begin position="45"/>
        <end position="64"/>
    </location>
</feature>
<reference evidence="3 4" key="1">
    <citation type="submission" date="2018-03" db="EMBL/GenBank/DDBJ databases">
        <title>Genomic Encyclopedia of Archaeal and Bacterial Type Strains, Phase II (KMG-II): from individual species to whole genera.</title>
        <authorList>
            <person name="Goeker M."/>
        </authorList>
    </citation>
    <scope>NUCLEOTIDE SEQUENCE [LARGE SCALE GENOMIC DNA]</scope>
    <source>
        <strain evidence="3 4">DSM 45348</strain>
    </source>
</reference>
<organism evidence="3 4">
    <name type="scientific">Pseudosporangium ferrugineum</name>
    <dbReference type="NCBI Taxonomy" id="439699"/>
    <lineage>
        <taxon>Bacteria</taxon>
        <taxon>Bacillati</taxon>
        <taxon>Actinomycetota</taxon>
        <taxon>Actinomycetes</taxon>
        <taxon>Micromonosporales</taxon>
        <taxon>Micromonosporaceae</taxon>
        <taxon>Pseudosporangium</taxon>
    </lineage>
</organism>
<dbReference type="SUPFAM" id="SSF51445">
    <property type="entry name" value="(Trans)glycosidases"/>
    <property type="match status" value="1"/>
</dbReference>
<evidence type="ECO:0000256" key="1">
    <source>
        <dbReference type="SAM" id="MobiDB-lite"/>
    </source>
</evidence>
<sequence>MFLRSTFTDNSADSATVGTENAGVGDFPRHLVEAPPRPRFGRAKAVTIGLVTLGMCLFLAGAAARPAVRSAAFAIPGVAALSAPPAGPSWAPAPRSAGGLSSVAVARGQTFALRTAGGDVTFLPGINLGSTTPGHLPGELSIGAEQYRVWFAAMGWLGIRVIRIYTIHPPAFYTELVRYNRANPARPLYLMQGVYFPDESYVEKRNLYDRGVTSAFRDELRDASAAVRGRLARAPQAGRADGTWDADVTPWLTGWIIGVELDPYAADVSDKRNTAAPAVQGRYFRSTAAASPTERWLAARMDELAGYEAAQGLSQPIAFVNWPTTDPLRHPEEPLGQEDLLQLDPNHVLPTAAWPAGTFASYHAYPYYPDFQRHEPGLQAYRYRGRPDPYAGYLAALRRHHRDMPTLVTEFGVPSSIGSAHHGPLGRSQGDHSEREAMRIDAELLRLIRDQGLAGGFLFAWADEWFKFTWNTVAHQDAERRQLWHDPLTNEQHFGLIAMDAAGSPEATTAYLVDDESARPARRVTARVDEAYVHLRVGLGASPPGALTVGFDVLPGLTGPAAPGSGNREADAAFVFDLVARGGQAYLRKELDPLPLDFAVRDAVRGPAPAGWRRFELIVNRDLSVPSTGERLPAELQNAGSLRYGRPSDDSRSLWYRDGDELVIRVPWAMLGYADPSKHLVGVPDGKRLTLRPSPGVSVTVSAAGTDQATGPVTWTNWNRVYYTERLKQGAELFRDAALAATAS</sequence>
<keyword evidence="2" id="KW-1133">Transmembrane helix</keyword>
<keyword evidence="2" id="KW-0812">Transmembrane</keyword>
<comment type="caution">
    <text evidence="3">The sequence shown here is derived from an EMBL/GenBank/DDBJ whole genome shotgun (WGS) entry which is preliminary data.</text>
</comment>
<keyword evidence="2" id="KW-0472">Membrane</keyword>
<accession>A0A2T0RML5</accession>
<proteinExistence type="predicted"/>